<dbReference type="CDD" id="cd13530">
    <property type="entry name" value="PBP2_peptides_like"/>
    <property type="match status" value="1"/>
</dbReference>
<dbReference type="SUPFAM" id="SSF53850">
    <property type="entry name" value="Periplasmic binding protein-like II"/>
    <property type="match status" value="1"/>
</dbReference>
<sequence length="270" mass="28912">MARAVRLVSLAAAGTLALAGCGQDDGPTTTDNGYTLDLVNQNKLTVCTNLPYVPFQYRDDNGDEVGFDVDLMDLAADEIGVDQEIVDIKFDSIKSGAAMAGGSCDVAAAGITITEEREENITFSSPYFDEVLGFMSPAGEPVETIEQVKDEGLTLGVQAGTTSLDLALDAGLDPVQFEDSGKQQQAIKSGTVDVILQDLPVISEWMETDETLAADFEQGGVVETGFQYGFAFKKDAEQELVDAVDKAIADARESGEYDEIYERWFGSAPK</sequence>
<dbReference type="Proteomes" id="UP001595823">
    <property type="component" value="Unassembled WGS sequence"/>
</dbReference>
<feature type="chain" id="PRO_5046438432" evidence="5">
    <location>
        <begin position="20"/>
        <end position="270"/>
    </location>
</feature>
<evidence type="ECO:0000256" key="2">
    <source>
        <dbReference type="ARBA" id="ARBA00010333"/>
    </source>
</evidence>
<dbReference type="Gene3D" id="3.40.190.10">
    <property type="entry name" value="Periplasmic binding protein-like II"/>
    <property type="match status" value="2"/>
</dbReference>
<protein>
    <submittedName>
        <fullName evidence="8">ABC transporter substrate-binding protein</fullName>
    </submittedName>
</protein>
<feature type="signal peptide" evidence="5">
    <location>
        <begin position="1"/>
        <end position="19"/>
    </location>
</feature>
<proteinExistence type="inferred from homology"/>
<dbReference type="InterPro" id="IPR018313">
    <property type="entry name" value="SBP_3_CS"/>
</dbReference>
<feature type="domain" description="Ionotropic glutamate receptor C-terminal" evidence="7">
    <location>
        <begin position="43"/>
        <end position="267"/>
    </location>
</feature>
<name>A0ABV8TXZ8_9ACTN</name>
<dbReference type="SMART" id="SM00079">
    <property type="entry name" value="PBPe"/>
    <property type="match status" value="1"/>
</dbReference>
<dbReference type="Pfam" id="PF00497">
    <property type="entry name" value="SBP_bac_3"/>
    <property type="match status" value="1"/>
</dbReference>
<keyword evidence="9" id="KW-1185">Reference proteome</keyword>
<reference evidence="9" key="1">
    <citation type="journal article" date="2019" name="Int. J. Syst. Evol. Microbiol.">
        <title>The Global Catalogue of Microorganisms (GCM) 10K type strain sequencing project: providing services to taxonomists for standard genome sequencing and annotation.</title>
        <authorList>
            <consortium name="The Broad Institute Genomics Platform"/>
            <consortium name="The Broad Institute Genome Sequencing Center for Infectious Disease"/>
            <person name="Wu L."/>
            <person name="Ma J."/>
        </authorList>
    </citation>
    <scope>NUCLEOTIDE SEQUENCE [LARGE SCALE GENOMIC DNA]</scope>
    <source>
        <strain evidence="9">IBRC-M 10908</strain>
    </source>
</reference>
<evidence type="ECO:0000256" key="5">
    <source>
        <dbReference type="SAM" id="SignalP"/>
    </source>
</evidence>
<evidence type="ECO:0000313" key="9">
    <source>
        <dbReference type="Proteomes" id="UP001595823"/>
    </source>
</evidence>
<comment type="caution">
    <text evidence="8">The sequence shown here is derived from an EMBL/GenBank/DDBJ whole genome shotgun (WGS) entry which is preliminary data.</text>
</comment>
<dbReference type="EMBL" id="JBHSDK010000013">
    <property type="protein sequence ID" value="MFC4335391.1"/>
    <property type="molecule type" value="Genomic_DNA"/>
</dbReference>
<gene>
    <name evidence="8" type="ORF">ACFPET_09290</name>
</gene>
<comment type="similarity">
    <text evidence="2 4">Belongs to the bacterial solute-binding protein 3 family.</text>
</comment>
<organism evidence="8 9">
    <name type="scientific">Salininema proteolyticum</name>
    <dbReference type="NCBI Taxonomy" id="1607685"/>
    <lineage>
        <taxon>Bacteria</taxon>
        <taxon>Bacillati</taxon>
        <taxon>Actinomycetota</taxon>
        <taxon>Actinomycetes</taxon>
        <taxon>Glycomycetales</taxon>
        <taxon>Glycomycetaceae</taxon>
        <taxon>Salininema</taxon>
    </lineage>
</organism>
<evidence type="ECO:0000256" key="1">
    <source>
        <dbReference type="ARBA" id="ARBA00004196"/>
    </source>
</evidence>
<dbReference type="PROSITE" id="PS01039">
    <property type="entry name" value="SBP_BACTERIAL_3"/>
    <property type="match status" value="1"/>
</dbReference>
<evidence type="ECO:0000259" key="7">
    <source>
        <dbReference type="SMART" id="SM00079"/>
    </source>
</evidence>
<evidence type="ECO:0000256" key="3">
    <source>
        <dbReference type="ARBA" id="ARBA00022729"/>
    </source>
</evidence>
<dbReference type="RefSeq" id="WP_380620148.1">
    <property type="nucleotide sequence ID" value="NZ_JBHSDK010000013.1"/>
</dbReference>
<dbReference type="InterPro" id="IPR001320">
    <property type="entry name" value="Iontro_rcpt_C"/>
</dbReference>
<dbReference type="PANTHER" id="PTHR35936">
    <property type="entry name" value="MEMBRANE-BOUND LYTIC MUREIN TRANSGLYCOSYLASE F"/>
    <property type="match status" value="1"/>
</dbReference>
<dbReference type="SMART" id="SM00062">
    <property type="entry name" value="PBPb"/>
    <property type="match status" value="1"/>
</dbReference>
<evidence type="ECO:0000313" key="8">
    <source>
        <dbReference type="EMBL" id="MFC4335391.1"/>
    </source>
</evidence>
<dbReference type="PANTHER" id="PTHR35936:SF19">
    <property type="entry name" value="AMINO-ACID-BINDING PROTEIN YXEM-RELATED"/>
    <property type="match status" value="1"/>
</dbReference>
<accession>A0ABV8TXZ8</accession>
<dbReference type="InterPro" id="IPR001638">
    <property type="entry name" value="Solute-binding_3/MltF_N"/>
</dbReference>
<evidence type="ECO:0000259" key="6">
    <source>
        <dbReference type="SMART" id="SM00062"/>
    </source>
</evidence>
<evidence type="ECO:0000256" key="4">
    <source>
        <dbReference type="RuleBase" id="RU003744"/>
    </source>
</evidence>
<keyword evidence="3 5" id="KW-0732">Signal</keyword>
<feature type="domain" description="Solute-binding protein family 3/N-terminal" evidence="6">
    <location>
        <begin position="43"/>
        <end position="268"/>
    </location>
</feature>
<dbReference type="PROSITE" id="PS51257">
    <property type="entry name" value="PROKAR_LIPOPROTEIN"/>
    <property type="match status" value="1"/>
</dbReference>
<comment type="subcellular location">
    <subcellularLocation>
        <location evidence="1">Cell envelope</location>
    </subcellularLocation>
</comment>